<evidence type="ECO:0000256" key="1">
    <source>
        <dbReference type="SAM" id="Phobius"/>
    </source>
</evidence>
<organism evidence="2 3">
    <name type="scientific">Tritrichomonas foetus</name>
    <dbReference type="NCBI Taxonomy" id="1144522"/>
    <lineage>
        <taxon>Eukaryota</taxon>
        <taxon>Metamonada</taxon>
        <taxon>Parabasalia</taxon>
        <taxon>Tritrichomonadida</taxon>
        <taxon>Tritrichomonadidae</taxon>
        <taxon>Tritrichomonas</taxon>
    </lineage>
</organism>
<accession>A0A1J4JKM5</accession>
<dbReference type="Proteomes" id="UP000179807">
    <property type="component" value="Unassembled WGS sequence"/>
</dbReference>
<evidence type="ECO:0000313" key="3">
    <source>
        <dbReference type="Proteomes" id="UP000179807"/>
    </source>
</evidence>
<dbReference type="GeneID" id="94828920"/>
<dbReference type="RefSeq" id="XP_068352817.1">
    <property type="nucleotide sequence ID" value="XM_068494216.1"/>
</dbReference>
<dbReference type="AlphaFoldDB" id="A0A1J4JKM5"/>
<reference evidence="2" key="1">
    <citation type="submission" date="2016-10" db="EMBL/GenBank/DDBJ databases">
        <authorList>
            <person name="Benchimol M."/>
            <person name="Almeida L.G."/>
            <person name="Vasconcelos A.T."/>
            <person name="Perreira-Neves A."/>
            <person name="Rosa I.A."/>
            <person name="Tasca T."/>
            <person name="Bogo M.R."/>
            <person name="de Souza W."/>
        </authorList>
    </citation>
    <scope>NUCLEOTIDE SEQUENCE [LARGE SCALE GENOMIC DNA]</scope>
    <source>
        <strain evidence="2">K</strain>
    </source>
</reference>
<feature type="transmembrane region" description="Helical" evidence="1">
    <location>
        <begin position="187"/>
        <end position="207"/>
    </location>
</feature>
<proteinExistence type="predicted"/>
<keyword evidence="1" id="KW-1133">Transmembrane helix</keyword>
<evidence type="ECO:0008006" key="4">
    <source>
        <dbReference type="Google" id="ProtNLM"/>
    </source>
</evidence>
<dbReference type="VEuPathDB" id="TrichDB:TRFO_08321"/>
<name>A0A1J4JKM5_9EUKA</name>
<gene>
    <name evidence="2" type="ORF">TRFO_08321</name>
</gene>
<protein>
    <recommendedName>
        <fullName evidence="4">IPT/TIG domain-containing protein</fullName>
    </recommendedName>
</protein>
<keyword evidence="1" id="KW-0812">Transmembrane</keyword>
<evidence type="ECO:0000313" key="2">
    <source>
        <dbReference type="EMBL" id="OHS99680.1"/>
    </source>
</evidence>
<keyword evidence="1" id="KW-0472">Membrane</keyword>
<keyword evidence="3" id="KW-1185">Reference proteome</keyword>
<comment type="caution">
    <text evidence="2">The sequence shown here is derived from an EMBL/GenBank/DDBJ whole genome shotgun (WGS) entry which is preliminary data.</text>
</comment>
<sequence length="248" mass="28502">MNIGCNNSKNSSVLGIFIKKFQMHLIVLFLLRVVNKTIPPDEQITPLDASFIIQEMRKKRDKMVNEIHSRISMEAQKEKLNPSNNPDFYAEKIIENKILWHNPTQLKSRENQLLTLNVEPSIGPIIFCKFNTKVVAGWKAEQSENIICPAPYLKPGFVNLSISADKLAWTRQIEIEVISTSSSIPSYIYFIGALLIFCIIVLMRTTLKNSFEKREDKLLSNDSDIHMNTELYDSMNNDLKRRKKVTGI</sequence>
<dbReference type="EMBL" id="MLAK01000993">
    <property type="protein sequence ID" value="OHS99680.1"/>
    <property type="molecule type" value="Genomic_DNA"/>
</dbReference>